<dbReference type="Proteomes" id="UP000001261">
    <property type="component" value="Unassembled WGS sequence"/>
</dbReference>
<dbReference type="InParanoid" id="A0A0E1S3B1"/>
<proteinExistence type="predicted"/>
<reference evidence="2" key="1">
    <citation type="journal article" date="2009" name="Genome Res.">
        <title>Comparative genomic analyses of the human fungal pathogens Coccidioides and their relatives.</title>
        <authorList>
            <person name="Sharpton T.J."/>
            <person name="Stajich J.E."/>
            <person name="Rounsley S.D."/>
            <person name="Gardner M.J."/>
            <person name="Wortman J.R."/>
            <person name="Jordar V.S."/>
            <person name="Maiti R."/>
            <person name="Kodira C.D."/>
            <person name="Neafsey D.E."/>
            <person name="Zeng Q."/>
            <person name="Hung C.-Y."/>
            <person name="McMahan C."/>
            <person name="Muszewska A."/>
            <person name="Grynberg M."/>
            <person name="Mandel M.A."/>
            <person name="Kellner E.M."/>
            <person name="Barker B.M."/>
            <person name="Galgiani J.N."/>
            <person name="Orbach M.J."/>
            <person name="Kirkland T.N."/>
            <person name="Cole G.T."/>
            <person name="Henn M.R."/>
            <person name="Birren B.W."/>
            <person name="Taylor J.W."/>
        </authorList>
    </citation>
    <scope>NUCLEOTIDE SEQUENCE [LARGE SCALE GENOMIC DNA]</scope>
    <source>
        <strain evidence="2">RS</strain>
    </source>
</reference>
<dbReference type="AlphaFoldDB" id="A0A0E1S3B1"/>
<dbReference type="OMA" id="IQGPYIM"/>
<reference evidence="2" key="2">
    <citation type="journal article" date="2010" name="Genome Res.">
        <title>Population genomic sequencing of Coccidioides fungi reveals recent hybridization and transposon control.</title>
        <authorList>
            <person name="Neafsey D.E."/>
            <person name="Barker B.M."/>
            <person name="Sharpton T.J."/>
            <person name="Stajich J.E."/>
            <person name="Park D.J."/>
            <person name="Whiston E."/>
            <person name="Hung C.-Y."/>
            <person name="McMahan C."/>
            <person name="White J."/>
            <person name="Sykes S."/>
            <person name="Heiman D."/>
            <person name="Young S."/>
            <person name="Zeng Q."/>
            <person name="Abouelleil A."/>
            <person name="Aftuck L."/>
            <person name="Bessette D."/>
            <person name="Brown A."/>
            <person name="FitzGerald M."/>
            <person name="Lui A."/>
            <person name="Macdonald J.P."/>
            <person name="Priest M."/>
            <person name="Orbach M.J."/>
            <person name="Galgiani J.N."/>
            <person name="Kirkland T.N."/>
            <person name="Cole G.T."/>
            <person name="Birren B.W."/>
            <person name="Henn M.R."/>
            <person name="Taylor J.W."/>
            <person name="Rounsley S.D."/>
        </authorList>
    </citation>
    <scope>GENOME REANNOTATION</scope>
    <source>
        <strain evidence="2">RS</strain>
    </source>
</reference>
<name>A0A0E1S3B1_COCIM</name>
<dbReference type="OrthoDB" id="2583188at2759"/>
<dbReference type="KEGG" id="cim:CIMG_04461"/>
<dbReference type="GeneID" id="4565122"/>
<protein>
    <submittedName>
        <fullName evidence="1">Uncharacterized protein</fullName>
    </submittedName>
</protein>
<dbReference type="RefSeq" id="XP_001245020.2">
    <property type="nucleotide sequence ID" value="XM_001245019.2"/>
</dbReference>
<evidence type="ECO:0000313" key="1">
    <source>
        <dbReference type="EMBL" id="EAS33437.2"/>
    </source>
</evidence>
<dbReference type="EMBL" id="GG704914">
    <property type="protein sequence ID" value="EAS33437.2"/>
    <property type="molecule type" value="Genomic_DNA"/>
</dbReference>
<dbReference type="VEuPathDB" id="FungiDB:CIMG_04461"/>
<accession>A0A0E1S3B1</accession>
<gene>
    <name evidence="1" type="ORF">CIMG_04461</name>
</gene>
<organism evidence="1 2">
    <name type="scientific">Coccidioides immitis (strain RS)</name>
    <name type="common">Valley fever fungus</name>
    <dbReference type="NCBI Taxonomy" id="246410"/>
    <lineage>
        <taxon>Eukaryota</taxon>
        <taxon>Fungi</taxon>
        <taxon>Dikarya</taxon>
        <taxon>Ascomycota</taxon>
        <taxon>Pezizomycotina</taxon>
        <taxon>Eurotiomycetes</taxon>
        <taxon>Eurotiomycetidae</taxon>
        <taxon>Onygenales</taxon>
        <taxon>Onygenaceae</taxon>
        <taxon>Coccidioides</taxon>
    </lineage>
</organism>
<keyword evidence="2" id="KW-1185">Reference proteome</keyword>
<sequence length="488" mass="55235">MSVPIHTTKRVSLPCGDIIVTAGRENYRAMVPPSASSLRILGSLADYYDVAEYRTNGRSALLNERPFFTFGETIQKGPHGELVAAIPNTSAPVIDKRGNPLDLAHFPEGLPVPLVELTETERIFEADTDCKIIITPEGGICEAAPPGHGWVWYKKHMEDLMEDGTRIRVFCGTGIAPVKVNETTGQVVSRRVVHGQLIFNEQEPAFGTFCAVRYATWYYLWGQRGEHIYLARVGIWYAIQRELYEFWNGRTFTHDMDAMEPVLTGYSSGSFFRTNLFGHRYNWGFLGTDMSENPSIITGYANRAAGPYQMTRVVDFRALSPAYHGSNCVYAHPWAFKEGDGQLMITWYEDKLSTIIAAKLQLNMLHQGGFWKDISLKELPAVMLSEVQTRIALVEAMGKLAQVHQEVEIDNDGAITIKFVGTTRDAVDRAAKNLRDLIINVYGELLKEEGFKELGLRKPSWRAAVRKRIKAWWRKIRRRQDDSDDEDF</sequence>
<evidence type="ECO:0000313" key="2">
    <source>
        <dbReference type="Proteomes" id="UP000001261"/>
    </source>
</evidence>